<dbReference type="GO" id="GO:0070006">
    <property type="term" value="F:metalloaminopeptidase activity"/>
    <property type="evidence" value="ECO:0007669"/>
    <property type="project" value="InterPro"/>
</dbReference>
<dbReference type="Proteomes" id="UP000485058">
    <property type="component" value="Unassembled WGS sequence"/>
</dbReference>
<keyword evidence="3" id="KW-1185">Reference proteome</keyword>
<dbReference type="Pfam" id="PF05195">
    <property type="entry name" value="AMP_N"/>
    <property type="match status" value="1"/>
</dbReference>
<sequence>MAYNVGQPHPLTHPERLRPGQLTVGVSAAEYAARRRCLAASLPPGTLLVLPAAATIYMAGVIPYPYRQDPDFLYLTGLNQHAVAVMQCPGPASPHTP</sequence>
<feature type="domain" description="Aminopeptidase P N-terminal" evidence="1">
    <location>
        <begin position="31"/>
        <end position="86"/>
    </location>
</feature>
<proteinExistence type="predicted"/>
<organism evidence="2 3">
    <name type="scientific">Haematococcus lacustris</name>
    <name type="common">Green alga</name>
    <name type="synonym">Haematococcus pluvialis</name>
    <dbReference type="NCBI Taxonomy" id="44745"/>
    <lineage>
        <taxon>Eukaryota</taxon>
        <taxon>Viridiplantae</taxon>
        <taxon>Chlorophyta</taxon>
        <taxon>core chlorophytes</taxon>
        <taxon>Chlorophyceae</taxon>
        <taxon>CS clade</taxon>
        <taxon>Chlamydomonadales</taxon>
        <taxon>Haematococcaceae</taxon>
        <taxon>Haematococcus</taxon>
    </lineage>
</organism>
<dbReference type="InterPro" id="IPR007865">
    <property type="entry name" value="Aminopep_P_N"/>
</dbReference>
<feature type="non-terminal residue" evidence="2">
    <location>
        <position position="97"/>
    </location>
</feature>
<protein>
    <recommendedName>
        <fullName evidence="1">Aminopeptidase P N-terminal domain-containing protein</fullName>
    </recommendedName>
</protein>
<gene>
    <name evidence="2" type="ORF">HaLaN_24358</name>
</gene>
<dbReference type="GO" id="GO:0030145">
    <property type="term" value="F:manganese ion binding"/>
    <property type="evidence" value="ECO:0007669"/>
    <property type="project" value="InterPro"/>
</dbReference>
<evidence type="ECO:0000259" key="1">
    <source>
        <dbReference type="Pfam" id="PF05195"/>
    </source>
</evidence>
<dbReference type="Gene3D" id="3.40.350.10">
    <property type="entry name" value="Creatinase/prolidase N-terminal domain"/>
    <property type="match status" value="1"/>
</dbReference>
<dbReference type="AlphaFoldDB" id="A0A6A0A4S8"/>
<accession>A0A6A0A4S8</accession>
<dbReference type="SUPFAM" id="SSF53092">
    <property type="entry name" value="Creatinase/prolidase N-terminal domain"/>
    <property type="match status" value="1"/>
</dbReference>
<name>A0A6A0A4S8_HAELA</name>
<evidence type="ECO:0000313" key="3">
    <source>
        <dbReference type="Proteomes" id="UP000485058"/>
    </source>
</evidence>
<dbReference type="InterPro" id="IPR029149">
    <property type="entry name" value="Creatin/AminoP/Spt16_N"/>
</dbReference>
<reference evidence="2 3" key="1">
    <citation type="submission" date="2020-02" db="EMBL/GenBank/DDBJ databases">
        <title>Draft genome sequence of Haematococcus lacustris strain NIES-144.</title>
        <authorList>
            <person name="Morimoto D."/>
            <person name="Nakagawa S."/>
            <person name="Yoshida T."/>
            <person name="Sawayama S."/>
        </authorList>
    </citation>
    <scope>NUCLEOTIDE SEQUENCE [LARGE SCALE GENOMIC DNA]</scope>
    <source>
        <strain evidence="2 3">NIES-144</strain>
    </source>
</reference>
<comment type="caution">
    <text evidence="2">The sequence shown here is derived from an EMBL/GenBank/DDBJ whole genome shotgun (WGS) entry which is preliminary data.</text>
</comment>
<feature type="non-terminal residue" evidence="2">
    <location>
        <position position="1"/>
    </location>
</feature>
<dbReference type="EMBL" id="BLLF01003067">
    <property type="protein sequence ID" value="GFH26242.1"/>
    <property type="molecule type" value="Genomic_DNA"/>
</dbReference>
<evidence type="ECO:0000313" key="2">
    <source>
        <dbReference type="EMBL" id="GFH26242.1"/>
    </source>
</evidence>